<evidence type="ECO:0000256" key="4">
    <source>
        <dbReference type="ARBA" id="ARBA00022676"/>
    </source>
</evidence>
<evidence type="ECO:0000259" key="9">
    <source>
        <dbReference type="Pfam" id="PF13844"/>
    </source>
</evidence>
<evidence type="ECO:0000313" key="11">
    <source>
        <dbReference type="Proteomes" id="UP000306416"/>
    </source>
</evidence>
<dbReference type="InterPro" id="IPR029489">
    <property type="entry name" value="OGT/SEC/SPY_C"/>
</dbReference>
<dbReference type="InterPro" id="IPR051939">
    <property type="entry name" value="Glycosyltr_41/O-GlcNAc_trsf"/>
</dbReference>
<organism evidence="10 11">
    <name type="scientific">Geomonas terrae</name>
    <dbReference type="NCBI Taxonomy" id="2562681"/>
    <lineage>
        <taxon>Bacteria</taxon>
        <taxon>Pseudomonadati</taxon>
        <taxon>Thermodesulfobacteriota</taxon>
        <taxon>Desulfuromonadia</taxon>
        <taxon>Geobacterales</taxon>
        <taxon>Geobacteraceae</taxon>
        <taxon>Geomonas</taxon>
    </lineage>
</organism>
<evidence type="ECO:0000256" key="5">
    <source>
        <dbReference type="ARBA" id="ARBA00022679"/>
    </source>
</evidence>
<evidence type="ECO:0000256" key="8">
    <source>
        <dbReference type="PROSITE-ProRule" id="PRU00339"/>
    </source>
</evidence>
<dbReference type="EC" id="2.4.1.255" evidence="3"/>
<reference evidence="10 11" key="1">
    <citation type="submission" date="2019-04" db="EMBL/GenBank/DDBJ databases">
        <title>Geobacter oryzae sp. nov., ferric-reducing bacteria isolated from paddy soil.</title>
        <authorList>
            <person name="Xu Z."/>
            <person name="Masuda Y."/>
            <person name="Itoh H."/>
            <person name="Senoo K."/>
        </authorList>
    </citation>
    <scope>NUCLEOTIDE SEQUENCE [LARGE SCALE GENOMIC DNA]</scope>
    <source>
        <strain evidence="10 11">Red111</strain>
    </source>
</reference>
<feature type="repeat" description="TPR" evidence="8">
    <location>
        <begin position="114"/>
        <end position="147"/>
    </location>
</feature>
<evidence type="ECO:0000256" key="6">
    <source>
        <dbReference type="ARBA" id="ARBA00022737"/>
    </source>
</evidence>
<dbReference type="Pfam" id="PF13844">
    <property type="entry name" value="Glyco_transf_41"/>
    <property type="match status" value="2"/>
</dbReference>
<name>A0A4V3P0E6_9BACT</name>
<comment type="caution">
    <text evidence="10">The sequence shown here is derived from an EMBL/GenBank/DDBJ whole genome shotgun (WGS) entry which is preliminary data.</text>
</comment>
<dbReference type="Pfam" id="PF13432">
    <property type="entry name" value="TPR_16"/>
    <property type="match status" value="1"/>
</dbReference>
<feature type="domain" description="O-GlcNAc transferase C-terminal" evidence="9">
    <location>
        <begin position="436"/>
        <end position="612"/>
    </location>
</feature>
<keyword evidence="11" id="KW-1185">Reference proteome</keyword>
<protein>
    <recommendedName>
        <fullName evidence="3">protein O-GlcNAc transferase</fullName>
        <ecNumber evidence="3">2.4.1.255</ecNumber>
    </recommendedName>
</protein>
<accession>A0A4V3P0E6</accession>
<dbReference type="Gene3D" id="3.40.50.2000">
    <property type="entry name" value="Glycogen Phosphorylase B"/>
    <property type="match status" value="1"/>
</dbReference>
<keyword evidence="6" id="KW-0677">Repeat</keyword>
<comment type="pathway">
    <text evidence="1">Protein modification; protein glycosylation.</text>
</comment>
<keyword evidence="4" id="KW-0328">Glycosyltransferase</keyword>
<proteinExistence type="inferred from homology"/>
<dbReference type="Pfam" id="PF07719">
    <property type="entry name" value="TPR_2"/>
    <property type="match status" value="1"/>
</dbReference>
<dbReference type="GO" id="GO:0097363">
    <property type="term" value="F:protein O-acetylglucosaminyltransferase activity"/>
    <property type="evidence" value="ECO:0007669"/>
    <property type="project" value="UniProtKB-EC"/>
</dbReference>
<evidence type="ECO:0000256" key="7">
    <source>
        <dbReference type="ARBA" id="ARBA00022803"/>
    </source>
</evidence>
<dbReference type="PANTHER" id="PTHR44835">
    <property type="entry name" value="UDP-N-ACETYLGLUCOSAMINE--PEPTIDE N-ACETYLGLUCOSAMINYLTRANSFERASE SPINDLY-RELATED"/>
    <property type="match status" value="1"/>
</dbReference>
<dbReference type="InterPro" id="IPR013105">
    <property type="entry name" value="TPR_2"/>
</dbReference>
<gene>
    <name evidence="10" type="ORF">E4633_05815</name>
</gene>
<evidence type="ECO:0000256" key="1">
    <source>
        <dbReference type="ARBA" id="ARBA00004922"/>
    </source>
</evidence>
<dbReference type="InterPro" id="IPR011990">
    <property type="entry name" value="TPR-like_helical_dom_sf"/>
</dbReference>
<dbReference type="EMBL" id="SRSC01000001">
    <property type="protein sequence ID" value="TGU75292.1"/>
    <property type="molecule type" value="Genomic_DNA"/>
</dbReference>
<feature type="repeat" description="TPR" evidence="8">
    <location>
        <begin position="182"/>
        <end position="215"/>
    </location>
</feature>
<evidence type="ECO:0000256" key="2">
    <source>
        <dbReference type="ARBA" id="ARBA00005386"/>
    </source>
</evidence>
<dbReference type="AlphaFoldDB" id="A0A4V3P0E6"/>
<keyword evidence="5" id="KW-0808">Transferase</keyword>
<dbReference type="Proteomes" id="UP000306416">
    <property type="component" value="Unassembled WGS sequence"/>
</dbReference>
<dbReference type="SMART" id="SM00028">
    <property type="entry name" value="TPR"/>
    <property type="match status" value="2"/>
</dbReference>
<dbReference type="Gene3D" id="1.25.40.10">
    <property type="entry name" value="Tetratricopeptide repeat domain"/>
    <property type="match status" value="2"/>
</dbReference>
<evidence type="ECO:0000313" key="10">
    <source>
        <dbReference type="EMBL" id="TGU75292.1"/>
    </source>
</evidence>
<evidence type="ECO:0000256" key="3">
    <source>
        <dbReference type="ARBA" id="ARBA00011970"/>
    </source>
</evidence>
<sequence>MAAAPLTDGAGFTRSYEDALAAAWERWCLRQERLRSAAGHGAGRADEPGLRYVELLLKKGMREEACDRLRGLVGQEPENTAAGYLLAVLRGEDGFPEEAAGLLLRVLSQDPQHVKALNALGTALRQLRQVEQAEACYRNALGLDPSFQQARINLALLLKEGGRLTEAEEELDRGVACDAASVPLRYNLANVLQAQGRSLDAIEAYRAVLRLDPDHLDARQNMLFALHYAPRFGRRLIFAEHLKAARTRPFRPAPGSMATASRPRGGRVRIGYVSPDFRQHSVASFIEPVIREHDRALFEVFCYANLPRADRATERLQGLAEHWRDIHGIPDAQAAAMIAADGIDILVDLAGHTSGNRLPLFALRPAPLQVTWIGYPDTTGLKAIDVRITDAIADPPGEEERYHSERLVRLPRVFCCYLPLDAAPPVTPPPCLETGRVTFGSFNNLAKVTPEVIALWSRVLHAVPGSGMLVKAQPLGDAGVRRRILALFEAQGIMPGRIELDAGQPTSQEHLAQYRRVDIALDTFPYNGTTTTCEALWMGVPVITLAGDHHASRTGATLLTSCGLADMVTTSEAQYVEMARRVAADTGTLASFRSDARQRLQRSPLLDATGVTRELEVVLRDLYAEMRAERE</sequence>
<dbReference type="InterPro" id="IPR019734">
    <property type="entry name" value="TPR_rpt"/>
</dbReference>
<dbReference type="SUPFAM" id="SSF48452">
    <property type="entry name" value="TPR-like"/>
    <property type="match status" value="1"/>
</dbReference>
<keyword evidence="7 8" id="KW-0802">TPR repeat</keyword>
<comment type="similarity">
    <text evidence="2">Belongs to the glycosyltransferase 41 family. O-GlcNAc transferase subfamily.</text>
</comment>
<dbReference type="Gene3D" id="3.40.50.11380">
    <property type="match status" value="1"/>
</dbReference>
<dbReference type="PANTHER" id="PTHR44835:SF1">
    <property type="entry name" value="PROTEIN O-GLCNAC TRANSFERASE"/>
    <property type="match status" value="1"/>
</dbReference>
<dbReference type="PROSITE" id="PS50005">
    <property type="entry name" value="TPR"/>
    <property type="match status" value="2"/>
</dbReference>
<feature type="domain" description="O-GlcNAc transferase C-terminal" evidence="9">
    <location>
        <begin position="259"/>
        <end position="414"/>
    </location>
</feature>